<sequence>MTLATVPGDTPPRPLPVPPGPGLAAGGAAAPTRLSMPGRALVLVAGVPGAGKSTLLRRMPELPGLRVLDSETQRDVVARVLPGVPYARIRPLVHLLHRLAAVLAAIGPARVVVVHLPATSPRLRRLVRGLARVTGRSAYLVWIDAAPEEALRGQADRGRLIESGSFARHVRRADGVAARISAGTLGERWTRAIALDRPAAARGLAVTS</sequence>
<evidence type="ECO:0000313" key="3">
    <source>
        <dbReference type="Proteomes" id="UP001500325"/>
    </source>
</evidence>
<reference evidence="3" key="1">
    <citation type="journal article" date="2019" name="Int. J. Syst. Evol. Microbiol.">
        <title>The Global Catalogue of Microorganisms (GCM) 10K type strain sequencing project: providing services to taxonomists for standard genome sequencing and annotation.</title>
        <authorList>
            <consortium name="The Broad Institute Genomics Platform"/>
            <consortium name="The Broad Institute Genome Sequencing Center for Infectious Disease"/>
            <person name="Wu L."/>
            <person name="Ma J."/>
        </authorList>
    </citation>
    <scope>NUCLEOTIDE SEQUENCE [LARGE SCALE GENOMIC DNA]</scope>
    <source>
        <strain evidence="3">JCM 18055</strain>
    </source>
</reference>
<evidence type="ECO:0000256" key="1">
    <source>
        <dbReference type="SAM" id="MobiDB-lite"/>
    </source>
</evidence>
<evidence type="ECO:0000313" key="2">
    <source>
        <dbReference type="EMBL" id="GAA4710566.1"/>
    </source>
</evidence>
<protein>
    <submittedName>
        <fullName evidence="2">AAA family ATPase</fullName>
    </submittedName>
</protein>
<organism evidence="2 3">
    <name type="scientific">Pseudonocardia yuanmonensis</name>
    <dbReference type="NCBI Taxonomy" id="1095914"/>
    <lineage>
        <taxon>Bacteria</taxon>
        <taxon>Bacillati</taxon>
        <taxon>Actinomycetota</taxon>
        <taxon>Actinomycetes</taxon>
        <taxon>Pseudonocardiales</taxon>
        <taxon>Pseudonocardiaceae</taxon>
        <taxon>Pseudonocardia</taxon>
    </lineage>
</organism>
<name>A0ABP8XQ49_9PSEU</name>
<accession>A0ABP8XQ49</accession>
<dbReference type="Pfam" id="PF13671">
    <property type="entry name" value="AAA_33"/>
    <property type="match status" value="1"/>
</dbReference>
<comment type="caution">
    <text evidence="2">The sequence shown here is derived from an EMBL/GenBank/DDBJ whole genome shotgun (WGS) entry which is preliminary data.</text>
</comment>
<dbReference type="Proteomes" id="UP001500325">
    <property type="component" value="Unassembled WGS sequence"/>
</dbReference>
<dbReference type="InterPro" id="IPR027417">
    <property type="entry name" value="P-loop_NTPase"/>
</dbReference>
<keyword evidence="3" id="KW-1185">Reference proteome</keyword>
<dbReference type="SUPFAM" id="SSF52540">
    <property type="entry name" value="P-loop containing nucleoside triphosphate hydrolases"/>
    <property type="match status" value="1"/>
</dbReference>
<gene>
    <name evidence="2" type="ORF">GCM10023215_60490</name>
</gene>
<dbReference type="EMBL" id="BAABIC010000030">
    <property type="protein sequence ID" value="GAA4710566.1"/>
    <property type="molecule type" value="Genomic_DNA"/>
</dbReference>
<feature type="compositionally biased region" description="Pro residues" evidence="1">
    <location>
        <begin position="9"/>
        <end position="21"/>
    </location>
</feature>
<feature type="region of interest" description="Disordered" evidence="1">
    <location>
        <begin position="1"/>
        <end position="26"/>
    </location>
</feature>
<dbReference type="Gene3D" id="3.40.50.300">
    <property type="entry name" value="P-loop containing nucleotide triphosphate hydrolases"/>
    <property type="match status" value="1"/>
</dbReference>
<dbReference type="RefSeq" id="WP_345384199.1">
    <property type="nucleotide sequence ID" value="NZ_BAABIC010000030.1"/>
</dbReference>
<proteinExistence type="predicted"/>